<gene>
    <name evidence="2" type="ORF">GCM10007977_052140</name>
</gene>
<feature type="transmembrane region" description="Helical" evidence="1">
    <location>
        <begin position="67"/>
        <end position="91"/>
    </location>
</feature>
<proteinExistence type="predicted"/>
<sequence length="330" mass="35689">MIWLTWRQFRAQALTSLAVLVVFAAGLLALGLMIRSGYDADVAGCVAPGCDPEEALDTFRDRMFTPVLLVGFLLLLVPGLIGAFWGAPLIARELETGTHRMVWNQSVTRTRWLAVKLGLPAVTAIVCTGALSLVLGWAVDPFDDVNGGRFDALLFPARDLVPLGYAAFAFVLGATLGLLTRRTLPAMALTMAVFVVLQVVVPVAVREHLMPAETTSVAYNRGSAQTARLNLKHNGDTLIEGYALPGAWVLSGRTPLVDASGTKLTPEQVQPCLRGKPAEDAACLERLGARFEVSYQPGSRYWPFQWLETALYLLLAGLVAVVAFARIRRG</sequence>
<dbReference type="AlphaFoldDB" id="A0A917TY04"/>
<protein>
    <submittedName>
        <fullName evidence="2">Transporter</fullName>
    </submittedName>
</protein>
<evidence type="ECO:0000313" key="3">
    <source>
        <dbReference type="Proteomes" id="UP000642070"/>
    </source>
</evidence>
<dbReference type="GO" id="GO:0140359">
    <property type="term" value="F:ABC-type transporter activity"/>
    <property type="evidence" value="ECO:0007669"/>
    <property type="project" value="InterPro"/>
</dbReference>
<feature type="transmembrane region" description="Helical" evidence="1">
    <location>
        <begin position="112"/>
        <end position="139"/>
    </location>
</feature>
<comment type="caution">
    <text evidence="2">The sequence shown here is derived from an EMBL/GenBank/DDBJ whole genome shotgun (WGS) entry which is preliminary data.</text>
</comment>
<reference evidence="2" key="2">
    <citation type="submission" date="2020-09" db="EMBL/GenBank/DDBJ databases">
        <authorList>
            <person name="Sun Q."/>
            <person name="Ohkuma M."/>
        </authorList>
    </citation>
    <scope>NUCLEOTIDE SEQUENCE</scope>
    <source>
        <strain evidence="2">JCM 19831</strain>
    </source>
</reference>
<evidence type="ECO:0000313" key="2">
    <source>
        <dbReference type="EMBL" id="GGM44119.1"/>
    </source>
</evidence>
<keyword evidence="1" id="KW-0472">Membrane</keyword>
<dbReference type="RefSeq" id="WP_190252552.1">
    <property type="nucleotide sequence ID" value="NZ_BMPI01000026.1"/>
</dbReference>
<dbReference type="EMBL" id="BMPI01000026">
    <property type="protein sequence ID" value="GGM44119.1"/>
    <property type="molecule type" value="Genomic_DNA"/>
</dbReference>
<reference evidence="2" key="1">
    <citation type="journal article" date="2014" name="Int. J. Syst. Evol. Microbiol.">
        <title>Complete genome sequence of Corynebacterium casei LMG S-19264T (=DSM 44701T), isolated from a smear-ripened cheese.</title>
        <authorList>
            <consortium name="US DOE Joint Genome Institute (JGI-PGF)"/>
            <person name="Walter F."/>
            <person name="Albersmeier A."/>
            <person name="Kalinowski J."/>
            <person name="Ruckert C."/>
        </authorList>
    </citation>
    <scope>NUCLEOTIDE SEQUENCE</scope>
    <source>
        <strain evidence="2">JCM 19831</strain>
    </source>
</reference>
<feature type="transmembrane region" description="Helical" evidence="1">
    <location>
        <begin position="309"/>
        <end position="327"/>
    </location>
</feature>
<feature type="transmembrane region" description="Helical" evidence="1">
    <location>
        <begin position="12"/>
        <end position="34"/>
    </location>
</feature>
<feature type="transmembrane region" description="Helical" evidence="1">
    <location>
        <begin position="186"/>
        <end position="205"/>
    </location>
</feature>
<organism evidence="2 3">
    <name type="scientific">Dactylosporangium sucinum</name>
    <dbReference type="NCBI Taxonomy" id="1424081"/>
    <lineage>
        <taxon>Bacteria</taxon>
        <taxon>Bacillati</taxon>
        <taxon>Actinomycetota</taxon>
        <taxon>Actinomycetes</taxon>
        <taxon>Micromonosporales</taxon>
        <taxon>Micromonosporaceae</taxon>
        <taxon>Dactylosporangium</taxon>
    </lineage>
</organism>
<feature type="transmembrane region" description="Helical" evidence="1">
    <location>
        <begin position="159"/>
        <end position="179"/>
    </location>
</feature>
<keyword evidence="1" id="KW-1133">Transmembrane helix</keyword>
<evidence type="ECO:0000256" key="1">
    <source>
        <dbReference type="SAM" id="Phobius"/>
    </source>
</evidence>
<keyword evidence="1" id="KW-0812">Transmembrane</keyword>
<accession>A0A917TY04</accession>
<keyword evidence="3" id="KW-1185">Reference proteome</keyword>
<name>A0A917TY04_9ACTN</name>
<dbReference type="Proteomes" id="UP000642070">
    <property type="component" value="Unassembled WGS sequence"/>
</dbReference>
<dbReference type="GO" id="GO:0005886">
    <property type="term" value="C:plasma membrane"/>
    <property type="evidence" value="ECO:0007669"/>
    <property type="project" value="UniProtKB-SubCell"/>
</dbReference>